<dbReference type="EMBL" id="JAMSHJ010000007">
    <property type="protein sequence ID" value="KAI5391403.1"/>
    <property type="molecule type" value="Genomic_DNA"/>
</dbReference>
<evidence type="ECO:0000256" key="3">
    <source>
        <dbReference type="ARBA" id="ARBA00022729"/>
    </source>
</evidence>
<dbReference type="Gramene" id="Psat07G0627200-T1">
    <property type="protein sequence ID" value="KAI5391403.1"/>
    <property type="gene ID" value="KIW84_076272"/>
</dbReference>
<dbReference type="Pfam" id="PF00234">
    <property type="entry name" value="Tryp_alpha_amyl"/>
    <property type="match status" value="1"/>
</dbReference>
<accession>A0A9D5A268</accession>
<dbReference type="PROSITE" id="PS00597">
    <property type="entry name" value="PLANT_LTP"/>
    <property type="match status" value="1"/>
</dbReference>
<protein>
    <recommendedName>
        <fullName evidence="6">Non-specific lipid-transfer protein</fullName>
    </recommendedName>
</protein>
<keyword evidence="2 6" id="KW-0813">Transport</keyword>
<reference evidence="9 10" key="1">
    <citation type="journal article" date="2022" name="Nat. Genet.">
        <title>Improved pea reference genome and pan-genome highlight genomic features and evolutionary characteristics.</title>
        <authorList>
            <person name="Yang T."/>
            <person name="Liu R."/>
            <person name="Luo Y."/>
            <person name="Hu S."/>
            <person name="Wang D."/>
            <person name="Wang C."/>
            <person name="Pandey M.K."/>
            <person name="Ge S."/>
            <person name="Xu Q."/>
            <person name="Li N."/>
            <person name="Li G."/>
            <person name="Huang Y."/>
            <person name="Saxena R.K."/>
            <person name="Ji Y."/>
            <person name="Li M."/>
            <person name="Yan X."/>
            <person name="He Y."/>
            <person name="Liu Y."/>
            <person name="Wang X."/>
            <person name="Xiang C."/>
            <person name="Varshney R.K."/>
            <person name="Ding H."/>
            <person name="Gao S."/>
            <person name="Zong X."/>
        </authorList>
    </citation>
    <scope>NUCLEOTIDE SEQUENCE [LARGE SCALE GENOMIC DNA]</scope>
    <source>
        <strain evidence="9 10">cv. Zhongwan 6</strain>
    </source>
</reference>
<feature type="domain" description="Bifunctional inhibitor/plant lipid transfer protein/seed storage helical" evidence="8">
    <location>
        <begin position="27"/>
        <end position="111"/>
    </location>
</feature>
<evidence type="ECO:0000256" key="1">
    <source>
        <dbReference type="ARBA" id="ARBA00009748"/>
    </source>
</evidence>
<dbReference type="InterPro" id="IPR000528">
    <property type="entry name" value="Plant_nsLTP"/>
</dbReference>
<gene>
    <name evidence="9" type="ORF">KIW84_076272</name>
</gene>
<evidence type="ECO:0000256" key="4">
    <source>
        <dbReference type="ARBA" id="ARBA00023055"/>
    </source>
</evidence>
<dbReference type="GO" id="GO:0008289">
    <property type="term" value="F:lipid binding"/>
    <property type="evidence" value="ECO:0007669"/>
    <property type="project" value="UniProtKB-KW"/>
</dbReference>
<evidence type="ECO:0000256" key="6">
    <source>
        <dbReference type="RuleBase" id="RU000628"/>
    </source>
</evidence>
<feature type="chain" id="PRO_5039667191" description="Non-specific lipid-transfer protein" evidence="7">
    <location>
        <begin position="25"/>
        <end position="115"/>
    </location>
</feature>
<dbReference type="Proteomes" id="UP001058974">
    <property type="component" value="Chromosome 7"/>
</dbReference>
<evidence type="ECO:0000313" key="9">
    <source>
        <dbReference type="EMBL" id="KAI5391403.1"/>
    </source>
</evidence>
<dbReference type="PANTHER" id="PTHR33076">
    <property type="entry name" value="NON-SPECIFIC LIPID-TRANSFER PROTEIN 2-RELATED"/>
    <property type="match status" value="1"/>
</dbReference>
<keyword evidence="3 7" id="KW-0732">Signal</keyword>
<keyword evidence="5" id="KW-1015">Disulfide bond</keyword>
<evidence type="ECO:0000256" key="2">
    <source>
        <dbReference type="ARBA" id="ARBA00022448"/>
    </source>
</evidence>
<evidence type="ECO:0000256" key="7">
    <source>
        <dbReference type="SAM" id="SignalP"/>
    </source>
</evidence>
<sequence>MGSFKLAFVIIMLMALMYAQNGGAVPCGQISSNLVPCLGYVQNGGAVSPRCCYGIRGLINAARTTADRRAVCVCLKSAAASIKRINVGYAASLPGKCGVNIPYKISASTNCASIR</sequence>
<comment type="function">
    <text evidence="6">Plant non-specific lipid-transfer proteins transfer phospholipids as well as galactolipids across membranes. May play a role in wax or cutin deposition in the cell walls of expanding epidermal cells and certain secretory tissues.</text>
</comment>
<feature type="signal peptide" evidence="7">
    <location>
        <begin position="1"/>
        <end position="24"/>
    </location>
</feature>
<organism evidence="9 10">
    <name type="scientific">Pisum sativum</name>
    <name type="common">Garden pea</name>
    <name type="synonym">Lathyrus oleraceus</name>
    <dbReference type="NCBI Taxonomy" id="3888"/>
    <lineage>
        <taxon>Eukaryota</taxon>
        <taxon>Viridiplantae</taxon>
        <taxon>Streptophyta</taxon>
        <taxon>Embryophyta</taxon>
        <taxon>Tracheophyta</taxon>
        <taxon>Spermatophyta</taxon>
        <taxon>Magnoliopsida</taxon>
        <taxon>eudicotyledons</taxon>
        <taxon>Gunneridae</taxon>
        <taxon>Pentapetalae</taxon>
        <taxon>rosids</taxon>
        <taxon>fabids</taxon>
        <taxon>Fabales</taxon>
        <taxon>Fabaceae</taxon>
        <taxon>Papilionoideae</taxon>
        <taxon>50 kb inversion clade</taxon>
        <taxon>NPAAA clade</taxon>
        <taxon>Hologalegina</taxon>
        <taxon>IRL clade</taxon>
        <taxon>Fabeae</taxon>
        <taxon>Lathyrus</taxon>
    </lineage>
</organism>
<keyword evidence="6" id="KW-0446">Lipid-binding</keyword>
<dbReference type="PRINTS" id="PR00382">
    <property type="entry name" value="LIPIDTRNSFER"/>
</dbReference>
<dbReference type="AlphaFoldDB" id="A0A9D5A268"/>
<dbReference type="SUPFAM" id="SSF47699">
    <property type="entry name" value="Bifunctional inhibitor/lipid-transfer protein/seed storage 2S albumin"/>
    <property type="match status" value="1"/>
</dbReference>
<dbReference type="FunFam" id="1.10.110.10:FF:000002">
    <property type="entry name" value="Non-specific lipid-transfer protein"/>
    <property type="match status" value="1"/>
</dbReference>
<proteinExistence type="inferred from homology"/>
<name>A0A9D5A268_PEA</name>
<dbReference type="SMART" id="SM00499">
    <property type="entry name" value="AAI"/>
    <property type="match status" value="1"/>
</dbReference>
<keyword evidence="4" id="KW-0445">Lipid transport</keyword>
<evidence type="ECO:0000259" key="8">
    <source>
        <dbReference type="SMART" id="SM00499"/>
    </source>
</evidence>
<dbReference type="InterPro" id="IPR036312">
    <property type="entry name" value="Bifun_inhib/LTP/seed_sf"/>
</dbReference>
<dbReference type="GO" id="GO:0006869">
    <property type="term" value="P:lipid transport"/>
    <property type="evidence" value="ECO:0007669"/>
    <property type="project" value="UniProtKB-KW"/>
</dbReference>
<dbReference type="OrthoDB" id="1890443at2759"/>
<dbReference type="Gene3D" id="1.10.110.10">
    <property type="entry name" value="Plant lipid-transfer and hydrophobic proteins"/>
    <property type="match status" value="1"/>
</dbReference>
<keyword evidence="10" id="KW-1185">Reference proteome</keyword>
<evidence type="ECO:0000256" key="5">
    <source>
        <dbReference type="ARBA" id="ARBA00023157"/>
    </source>
</evidence>
<dbReference type="InterPro" id="IPR016140">
    <property type="entry name" value="Bifunc_inhib/LTP/seed_store"/>
</dbReference>
<comment type="caution">
    <text evidence="9">The sequence shown here is derived from an EMBL/GenBank/DDBJ whole genome shotgun (WGS) entry which is preliminary data.</text>
</comment>
<evidence type="ECO:0000313" key="10">
    <source>
        <dbReference type="Proteomes" id="UP001058974"/>
    </source>
</evidence>
<dbReference type="CDD" id="cd01960">
    <property type="entry name" value="nsLTP1"/>
    <property type="match status" value="1"/>
</dbReference>
<comment type="similarity">
    <text evidence="1 6">Belongs to the plant LTP family.</text>
</comment>